<reference evidence="11" key="1">
    <citation type="journal article" date="2018" name="Nat. Microbiol.">
        <title>Leveraging single-cell genomics to expand the fungal tree of life.</title>
        <authorList>
            <person name="Ahrendt S.R."/>
            <person name="Quandt C.A."/>
            <person name="Ciobanu D."/>
            <person name="Clum A."/>
            <person name="Salamov A."/>
            <person name="Andreopoulos B."/>
            <person name="Cheng J.F."/>
            <person name="Woyke T."/>
            <person name="Pelin A."/>
            <person name="Henrissat B."/>
            <person name="Reynolds N.K."/>
            <person name="Benny G.L."/>
            <person name="Smith M.E."/>
            <person name="James T.Y."/>
            <person name="Grigoriev I.V."/>
        </authorList>
    </citation>
    <scope>NUCLEOTIDE SEQUENCE [LARGE SCALE GENOMIC DNA]</scope>
    <source>
        <strain evidence="11">RSA 468</strain>
    </source>
</reference>
<keyword evidence="5 6" id="KW-0539">Nucleus</keyword>
<feature type="region of interest" description="Disordered" evidence="7">
    <location>
        <begin position="55"/>
        <end position="74"/>
    </location>
</feature>
<dbReference type="InterPro" id="IPR010678">
    <property type="entry name" value="UTP25"/>
</dbReference>
<dbReference type="Proteomes" id="UP000268162">
    <property type="component" value="Unassembled WGS sequence"/>
</dbReference>
<dbReference type="PANTHER" id="PTHR12933">
    <property type="entry name" value="ORF PROTEIN-RELATED"/>
    <property type="match status" value="1"/>
</dbReference>
<dbReference type="GO" id="GO:0032040">
    <property type="term" value="C:small-subunit processome"/>
    <property type="evidence" value="ECO:0007669"/>
    <property type="project" value="TreeGrafter"/>
</dbReference>
<evidence type="ECO:0000259" key="9">
    <source>
        <dbReference type="Pfam" id="PF22916"/>
    </source>
</evidence>
<comment type="function">
    <text evidence="1 6">DEAD-box RNA helicase-like protein required for pre-18S rRNA processing, specifically at sites A0, A1, and A2.</text>
</comment>
<dbReference type="Pfam" id="PF22916">
    <property type="entry name" value="UTP25_NTPase-like"/>
    <property type="match status" value="1"/>
</dbReference>
<dbReference type="GO" id="GO:0034511">
    <property type="term" value="F:U3 snoRNA binding"/>
    <property type="evidence" value="ECO:0007669"/>
    <property type="project" value="InterPro"/>
</dbReference>
<comment type="similarity">
    <text evidence="3 6">Belongs to the UTP25 family.</text>
</comment>
<feature type="domain" description="UTP25 NTP hydrolase-like" evidence="9">
    <location>
        <begin position="206"/>
        <end position="468"/>
    </location>
</feature>
<accession>A0A4V1J3W9</accession>
<dbReference type="AlphaFoldDB" id="A0A4V1J3W9"/>
<evidence type="ECO:0000256" key="1">
    <source>
        <dbReference type="ARBA" id="ARBA00002883"/>
    </source>
</evidence>
<evidence type="ECO:0000256" key="4">
    <source>
        <dbReference type="ARBA" id="ARBA00015422"/>
    </source>
</evidence>
<comment type="subcellular location">
    <subcellularLocation>
        <location evidence="2 6">Nucleus</location>
        <location evidence="2 6">Nucleolus</location>
    </subcellularLocation>
</comment>
<dbReference type="PANTHER" id="PTHR12933:SF0">
    <property type="entry name" value="U3 SMALL NUCLEOLAR RNA-ASSOCIATED PROTEIN 25 HOMOLOG"/>
    <property type="match status" value="1"/>
</dbReference>
<dbReference type="Pfam" id="PF06862">
    <property type="entry name" value="Utp25_C"/>
    <property type="match status" value="1"/>
</dbReference>
<feature type="compositionally biased region" description="Basic and acidic residues" evidence="7">
    <location>
        <begin position="55"/>
        <end position="65"/>
    </location>
</feature>
<evidence type="ECO:0000256" key="3">
    <source>
        <dbReference type="ARBA" id="ARBA00009223"/>
    </source>
</evidence>
<evidence type="ECO:0000313" key="11">
    <source>
        <dbReference type="Proteomes" id="UP000268162"/>
    </source>
</evidence>
<feature type="domain" description="UTP25 C-terminal" evidence="8">
    <location>
        <begin position="478"/>
        <end position="667"/>
    </location>
</feature>
<protein>
    <recommendedName>
        <fullName evidence="4 6">U3 small nucleolar RNA-associated protein 25</fullName>
        <shortName evidence="6">U3 snoRNA-associated protein 25</shortName>
    </recommendedName>
</protein>
<evidence type="ECO:0000313" key="10">
    <source>
        <dbReference type="EMBL" id="RKP33519.1"/>
    </source>
</evidence>
<dbReference type="InterPro" id="IPR053940">
    <property type="entry name" value="UTP25_NTPase-like"/>
</dbReference>
<keyword evidence="11" id="KW-1185">Reference proteome</keyword>
<evidence type="ECO:0000256" key="6">
    <source>
        <dbReference type="RuleBase" id="RU365070"/>
    </source>
</evidence>
<proteinExistence type="inferred from homology"/>
<evidence type="ECO:0000259" key="8">
    <source>
        <dbReference type="Pfam" id="PF06862"/>
    </source>
</evidence>
<gene>
    <name evidence="10" type="ORF">BJ085DRAFT_22753</name>
</gene>
<evidence type="ECO:0000256" key="5">
    <source>
        <dbReference type="ARBA" id="ARBA00023242"/>
    </source>
</evidence>
<sequence>MTSETTDITAVASSQKNPIPTLSTNNDDADFEDPEAIRLYISKYAENNASLDARLAEQLKSRPTQDSDGENDDEDEALLAKEAIADEDDPTDYETIDYYTTHFGDAVSDELDLHIGRVNQGSAKARTFTNDVLHRITFHSYEGANVDNLTELVASLNKPLDDFKALRIKEKVKEHWVEAHRPKHGAFKGNSHIDLEAQLFRLMNTYRDVLFTNRLHSNASQIRRAYLLHAVSHLYKHRDATAENAMSLRRAKLRREDIGEKRDQGFTRPKVLIMLPARNSALEVVRMLLRIGGKDQVEKKAQLIGGFSIRPEDDRVDLSKPQDFLANFRGHTDDYFRFGIKFSRQIDHLFTDFYDSDILVASPLAMRMAIGIPGSKAYESDLLASIEMVIVDQCDFLQMQNWEHVEHVMNALNLMPKEAHDCDFSRVRRYALDGKTRYLRQNLVFTDYLTPELNAMYKKYFQNVAGKVRITRSHPGVITKVVAKIPQVFTRVDCPSLAQADDTRFQYFTDTLLPNMMAAAWTAKGVLIFVPSYFDFVRVRNYMLKQNYSAGFISEYSNRRDITRHRLAFFRGQLSFLVITERFHFYRRYRIRGIQHVVYYGLPQHNHYYPELINFMALTNATKGAFDAEDWTCTALFTNYDLQQLERVVGTDVAKKMVVGAKSVFTFI</sequence>
<dbReference type="InterPro" id="IPR027417">
    <property type="entry name" value="P-loop_NTPase"/>
</dbReference>
<dbReference type="EMBL" id="ML003788">
    <property type="protein sequence ID" value="RKP33519.1"/>
    <property type="molecule type" value="Genomic_DNA"/>
</dbReference>
<keyword evidence="6" id="KW-0687">Ribonucleoprotein</keyword>
<dbReference type="Gene3D" id="3.40.50.300">
    <property type="entry name" value="P-loop containing nucleotide triphosphate hydrolases"/>
    <property type="match status" value="1"/>
</dbReference>
<dbReference type="GO" id="GO:0019843">
    <property type="term" value="F:rRNA binding"/>
    <property type="evidence" value="ECO:0007669"/>
    <property type="project" value="TreeGrafter"/>
</dbReference>
<evidence type="ECO:0000256" key="2">
    <source>
        <dbReference type="ARBA" id="ARBA00004604"/>
    </source>
</evidence>
<dbReference type="GO" id="GO:0000462">
    <property type="term" value="P:maturation of SSU-rRNA from tricistronic rRNA transcript (SSU-rRNA, 5.8S rRNA, LSU-rRNA)"/>
    <property type="evidence" value="ECO:0007669"/>
    <property type="project" value="TreeGrafter"/>
</dbReference>
<dbReference type="InterPro" id="IPR053939">
    <property type="entry name" value="UTP25_C"/>
</dbReference>
<evidence type="ECO:0000256" key="7">
    <source>
        <dbReference type="SAM" id="MobiDB-lite"/>
    </source>
</evidence>
<comment type="subunit">
    <text evidence="6">Component of the ribosomal small subunit (SSU) processome composed of at least 40 protein subunits and snoRNA U3.</text>
</comment>
<keyword evidence="6" id="KW-0690">Ribosome biogenesis</keyword>
<keyword evidence="6" id="KW-0698">rRNA processing</keyword>
<organism evidence="10 11">
    <name type="scientific">Dimargaris cristalligena</name>
    <dbReference type="NCBI Taxonomy" id="215637"/>
    <lineage>
        <taxon>Eukaryota</taxon>
        <taxon>Fungi</taxon>
        <taxon>Fungi incertae sedis</taxon>
        <taxon>Zoopagomycota</taxon>
        <taxon>Kickxellomycotina</taxon>
        <taxon>Dimargaritomycetes</taxon>
        <taxon>Dimargaritales</taxon>
        <taxon>Dimargaritaceae</taxon>
        <taxon>Dimargaris</taxon>
    </lineage>
</organism>
<dbReference type="STRING" id="215637.A0A4V1J3W9"/>
<feature type="region of interest" description="Disordered" evidence="7">
    <location>
        <begin position="1"/>
        <end position="32"/>
    </location>
</feature>
<name>A0A4V1J3W9_9FUNG</name>
<feature type="compositionally biased region" description="Polar residues" evidence="7">
    <location>
        <begin position="1"/>
        <end position="26"/>
    </location>
</feature>